<dbReference type="GO" id="GO:0040008">
    <property type="term" value="P:regulation of growth"/>
    <property type="evidence" value="ECO:0007669"/>
    <property type="project" value="UniProtKB-ARBA"/>
</dbReference>
<gene>
    <name evidence="10" type="ORF">LLUT_LOCUS1183</name>
</gene>
<keyword evidence="5 9" id="KW-0732">Signal</keyword>
<dbReference type="GO" id="GO:0005179">
    <property type="term" value="F:hormone activity"/>
    <property type="evidence" value="ECO:0007669"/>
    <property type="project" value="UniProtKB-KW"/>
</dbReference>
<evidence type="ECO:0000256" key="2">
    <source>
        <dbReference type="ARBA" id="ARBA00009178"/>
    </source>
</evidence>
<dbReference type="PANTHER" id="PTHR34270:SF3">
    <property type="entry name" value="PROTEIN RALF-LIKE 16-RELATED"/>
    <property type="match status" value="1"/>
</dbReference>
<evidence type="ECO:0000313" key="11">
    <source>
        <dbReference type="Proteomes" id="UP001497480"/>
    </source>
</evidence>
<evidence type="ECO:0008006" key="12">
    <source>
        <dbReference type="Google" id="ProtNLM"/>
    </source>
</evidence>
<keyword evidence="6" id="KW-1015">Disulfide bond</keyword>
<evidence type="ECO:0000256" key="7">
    <source>
        <dbReference type="ARBA" id="ARBA00037228"/>
    </source>
</evidence>
<comment type="subcellular location">
    <subcellularLocation>
        <location evidence="1">Secreted</location>
    </subcellularLocation>
</comment>
<evidence type="ECO:0000256" key="5">
    <source>
        <dbReference type="ARBA" id="ARBA00022729"/>
    </source>
</evidence>
<dbReference type="Proteomes" id="UP001497480">
    <property type="component" value="Unassembled WGS sequence"/>
</dbReference>
<evidence type="ECO:0000313" key="10">
    <source>
        <dbReference type="EMBL" id="CAL0300123.1"/>
    </source>
</evidence>
<proteinExistence type="inferred from homology"/>
<comment type="similarity">
    <text evidence="2">Belongs to the plant rapid alkalinization factor (RALF) family.</text>
</comment>
<dbReference type="Pfam" id="PF05498">
    <property type="entry name" value="RALF"/>
    <property type="match status" value="1"/>
</dbReference>
<dbReference type="GO" id="GO:0005576">
    <property type="term" value="C:extracellular region"/>
    <property type="evidence" value="ECO:0007669"/>
    <property type="project" value="UniProtKB-SubCell"/>
</dbReference>
<reference evidence="10 11" key="1">
    <citation type="submission" date="2024-03" db="EMBL/GenBank/DDBJ databases">
        <authorList>
            <person name="Martinez-Hernandez J."/>
        </authorList>
    </citation>
    <scope>NUCLEOTIDE SEQUENCE [LARGE SCALE GENOMIC DNA]</scope>
</reference>
<feature type="chain" id="PRO_5043640159" description="Rapid ALkalinization Factor" evidence="9">
    <location>
        <begin position="30"/>
        <end position="76"/>
    </location>
</feature>
<protein>
    <recommendedName>
        <fullName evidence="12">Rapid ALkalinization Factor</fullName>
    </recommendedName>
</protein>
<keyword evidence="4" id="KW-0372">Hormone</keyword>
<dbReference type="InterPro" id="IPR008801">
    <property type="entry name" value="RALF"/>
</dbReference>
<comment type="function">
    <text evidence="7">Cell signaling peptide that may regulate plant stress, growth, and development. Mediates a rapid alkalinization of extracellular space by mediating a transient increase in the cytoplasmic Ca(2+) concentration leading to a calcium-dependent signaling events through a cell surface receptor and a concomitant activation of some intracellular mitogen-activated protein kinases.</text>
</comment>
<sequence length="76" mass="8052">MGMSKEMGLILLLLGALLTSSLFTLDVEAKHIGNGAMAPNNKCDRKKGKQCPLPGASNPPRRGCSPITRCRGPPSF</sequence>
<dbReference type="AlphaFoldDB" id="A0AAV1VT34"/>
<evidence type="ECO:0000256" key="4">
    <source>
        <dbReference type="ARBA" id="ARBA00022702"/>
    </source>
</evidence>
<accession>A0AAV1VT34</accession>
<evidence type="ECO:0000256" key="3">
    <source>
        <dbReference type="ARBA" id="ARBA00022525"/>
    </source>
</evidence>
<evidence type="ECO:0000256" key="6">
    <source>
        <dbReference type="ARBA" id="ARBA00023157"/>
    </source>
</evidence>
<dbReference type="EMBL" id="CAXHTB010000001">
    <property type="protein sequence ID" value="CAL0300123.1"/>
    <property type="molecule type" value="Genomic_DNA"/>
</dbReference>
<dbReference type="PANTHER" id="PTHR34270">
    <property type="entry name" value="PROTEIN RALF-LIKE 15-RELATED"/>
    <property type="match status" value="1"/>
</dbReference>
<feature type="region of interest" description="Disordered" evidence="8">
    <location>
        <begin position="36"/>
        <end position="76"/>
    </location>
</feature>
<name>A0AAV1VT34_LUPLU</name>
<keyword evidence="3" id="KW-0964">Secreted</keyword>
<feature type="signal peptide" evidence="9">
    <location>
        <begin position="1"/>
        <end position="29"/>
    </location>
</feature>
<keyword evidence="11" id="KW-1185">Reference proteome</keyword>
<organism evidence="10 11">
    <name type="scientific">Lupinus luteus</name>
    <name type="common">European yellow lupine</name>
    <dbReference type="NCBI Taxonomy" id="3873"/>
    <lineage>
        <taxon>Eukaryota</taxon>
        <taxon>Viridiplantae</taxon>
        <taxon>Streptophyta</taxon>
        <taxon>Embryophyta</taxon>
        <taxon>Tracheophyta</taxon>
        <taxon>Spermatophyta</taxon>
        <taxon>Magnoliopsida</taxon>
        <taxon>eudicotyledons</taxon>
        <taxon>Gunneridae</taxon>
        <taxon>Pentapetalae</taxon>
        <taxon>rosids</taxon>
        <taxon>fabids</taxon>
        <taxon>Fabales</taxon>
        <taxon>Fabaceae</taxon>
        <taxon>Papilionoideae</taxon>
        <taxon>50 kb inversion clade</taxon>
        <taxon>genistoids sensu lato</taxon>
        <taxon>core genistoids</taxon>
        <taxon>Genisteae</taxon>
        <taxon>Lupinus</taxon>
    </lineage>
</organism>
<evidence type="ECO:0000256" key="9">
    <source>
        <dbReference type="SAM" id="SignalP"/>
    </source>
</evidence>
<evidence type="ECO:0000256" key="8">
    <source>
        <dbReference type="SAM" id="MobiDB-lite"/>
    </source>
</evidence>
<comment type="caution">
    <text evidence="10">The sequence shown here is derived from an EMBL/GenBank/DDBJ whole genome shotgun (WGS) entry which is preliminary data.</text>
</comment>
<evidence type="ECO:0000256" key="1">
    <source>
        <dbReference type="ARBA" id="ARBA00004613"/>
    </source>
</evidence>